<evidence type="ECO:0000259" key="2">
    <source>
        <dbReference type="Pfam" id="PF19976"/>
    </source>
</evidence>
<evidence type="ECO:0000313" key="3">
    <source>
        <dbReference type="EMBL" id="PUE55785.1"/>
    </source>
</evidence>
<dbReference type="InterPro" id="IPR045533">
    <property type="entry name" value="GAAD"/>
</dbReference>
<feature type="domain" description="Calcineurin-like phosphoesterase" evidence="1">
    <location>
        <begin position="1"/>
        <end position="249"/>
    </location>
</feature>
<gene>
    <name evidence="3" type="ORF">B9Z37_04400</name>
</gene>
<evidence type="ECO:0000313" key="4">
    <source>
        <dbReference type="Proteomes" id="UP000250790"/>
    </source>
</evidence>
<comment type="caution">
    <text evidence="3">The sequence shown here is derived from an EMBL/GenBank/DDBJ whole genome shotgun (WGS) entry which is preliminary data.</text>
</comment>
<dbReference type="InterPro" id="IPR051158">
    <property type="entry name" value="Metallophosphoesterase_sf"/>
</dbReference>
<dbReference type="AlphaFoldDB" id="A0A315EGQ6"/>
<organism evidence="3 4">
    <name type="scientific">Limnohabitans parvus II-B4</name>
    <dbReference type="NCBI Taxonomy" id="1293052"/>
    <lineage>
        <taxon>Bacteria</taxon>
        <taxon>Pseudomonadati</taxon>
        <taxon>Pseudomonadota</taxon>
        <taxon>Betaproteobacteria</taxon>
        <taxon>Burkholderiales</taxon>
        <taxon>Comamonadaceae</taxon>
        <taxon>Limnohabitans</taxon>
    </lineage>
</organism>
<proteinExistence type="predicted"/>
<dbReference type="RefSeq" id="WP_108311775.1">
    <property type="nucleotide sequence ID" value="NZ_NESN01000001.1"/>
</dbReference>
<dbReference type="Pfam" id="PF00149">
    <property type="entry name" value="Metallophos"/>
    <property type="match status" value="1"/>
</dbReference>
<dbReference type="Gene3D" id="3.60.21.10">
    <property type="match status" value="1"/>
</dbReference>
<dbReference type="InterPro" id="IPR004843">
    <property type="entry name" value="Calcineurin-like_PHP"/>
</dbReference>
<dbReference type="OrthoDB" id="9811542at2"/>
<feature type="domain" description="GTPase-associated adaptor" evidence="2">
    <location>
        <begin position="372"/>
        <end position="432"/>
    </location>
</feature>
<dbReference type="EMBL" id="NESN01000001">
    <property type="protein sequence ID" value="PUE55785.1"/>
    <property type="molecule type" value="Genomic_DNA"/>
</dbReference>
<keyword evidence="4" id="KW-1185">Reference proteome</keyword>
<name>A0A315EGQ6_9BURK</name>
<evidence type="ECO:0000259" key="1">
    <source>
        <dbReference type="Pfam" id="PF00149"/>
    </source>
</evidence>
<dbReference type="Pfam" id="PF19976">
    <property type="entry name" value="GAAD"/>
    <property type="match status" value="1"/>
</dbReference>
<dbReference type="InterPro" id="IPR029052">
    <property type="entry name" value="Metallo-depent_PP-like"/>
</dbReference>
<protein>
    <submittedName>
        <fullName evidence="3">Uncharacterized protein</fullName>
    </submittedName>
</protein>
<dbReference type="SUPFAM" id="SSF56300">
    <property type="entry name" value="Metallo-dependent phosphatases"/>
    <property type="match status" value="1"/>
</dbReference>
<reference evidence="3 4" key="1">
    <citation type="submission" date="2017-04" db="EMBL/GenBank/DDBJ databases">
        <title>Unexpected and diverse lifestyles within the genus Limnohabitans.</title>
        <authorList>
            <person name="Kasalicky V."/>
            <person name="Mehrshad M."/>
            <person name="Andrei S.-A."/>
            <person name="Salcher M."/>
            <person name="Kratochvilova H."/>
            <person name="Simek K."/>
            <person name="Ghai R."/>
        </authorList>
    </citation>
    <scope>NUCLEOTIDE SEQUENCE [LARGE SCALE GENOMIC DNA]</scope>
    <source>
        <strain evidence="3 4">II-B4</strain>
    </source>
</reference>
<sequence>MRLLHLSDIHFREPECLQPDTDVNKPTRTRLLADIVGLCREKHVDAILVGGDIAFKAHPDEFATATIWLKDLADRTGCRQDRIYVVPGNHDVDRSVCRNSRAVANAQGAIVGASRENMETELRAQLRDADAGPALFKPLAAYNVFASPFAGYVSPSKPFWTSNLDDVLGGGVTLRLHGLTSTIISGLEDRDTVPGRLYLSPMQTVLDPEADVLNLVMAHHPPHWFIDHEEVEDAVNDKAPLQFFGHAHRQRCTQTPSYVRFCAGALHPDRGERDYRPGYNLIDLEVIGAAQDRVVRVQAHVRQWQQNPDRFIAVQTAGGQDVWESNILFPSHATRVVNTAEACQAAAAASSAVPAEPQPMASPEEVAMSSPSTKDLVFRFFSLEDSKKRDLLLRLELITEDDLKLSDEELYNGALRLAAQRSQLKNLAYEIELLKQQN</sequence>
<accession>A0A315EGQ6</accession>
<dbReference type="GO" id="GO:0016787">
    <property type="term" value="F:hydrolase activity"/>
    <property type="evidence" value="ECO:0007669"/>
    <property type="project" value="InterPro"/>
</dbReference>
<dbReference type="PANTHER" id="PTHR31302:SF0">
    <property type="entry name" value="TRANSMEMBRANE PROTEIN WITH METALLOPHOSPHOESTERASE DOMAIN"/>
    <property type="match status" value="1"/>
</dbReference>
<dbReference type="Proteomes" id="UP000250790">
    <property type="component" value="Unassembled WGS sequence"/>
</dbReference>
<dbReference type="PANTHER" id="PTHR31302">
    <property type="entry name" value="TRANSMEMBRANE PROTEIN WITH METALLOPHOSPHOESTERASE DOMAIN-RELATED"/>
    <property type="match status" value="1"/>
</dbReference>